<reference evidence="4" key="1">
    <citation type="submission" date="2021-01" db="EMBL/GenBank/DDBJ databases">
        <authorList>
            <person name="Corre E."/>
            <person name="Pelletier E."/>
            <person name="Niang G."/>
            <person name="Scheremetjew M."/>
            <person name="Finn R."/>
            <person name="Kale V."/>
            <person name="Holt S."/>
            <person name="Cochrane G."/>
            <person name="Meng A."/>
            <person name="Brown T."/>
            <person name="Cohen L."/>
        </authorList>
    </citation>
    <scope>NUCLEOTIDE SEQUENCE</scope>
    <source>
        <strain evidence="4">OF101</strain>
    </source>
</reference>
<keyword evidence="2" id="KW-1133">Transmembrane helix</keyword>
<evidence type="ECO:0000256" key="2">
    <source>
        <dbReference type="SAM" id="Phobius"/>
    </source>
</evidence>
<accession>A0A7S1MKC5</accession>
<feature type="domain" description="RING-type" evidence="3">
    <location>
        <begin position="191"/>
        <end position="237"/>
    </location>
</feature>
<dbReference type="SUPFAM" id="SSF57850">
    <property type="entry name" value="RING/U-box"/>
    <property type="match status" value="1"/>
</dbReference>
<organism evidence="4">
    <name type="scientific">Alexandrium catenella</name>
    <name type="common">Red tide dinoflagellate</name>
    <name type="synonym">Gonyaulax catenella</name>
    <dbReference type="NCBI Taxonomy" id="2925"/>
    <lineage>
        <taxon>Eukaryota</taxon>
        <taxon>Sar</taxon>
        <taxon>Alveolata</taxon>
        <taxon>Dinophyceae</taxon>
        <taxon>Gonyaulacales</taxon>
        <taxon>Pyrocystaceae</taxon>
        <taxon>Alexandrium</taxon>
    </lineage>
</organism>
<dbReference type="Gene3D" id="3.30.40.10">
    <property type="entry name" value="Zinc/RING finger domain, C3HC4 (zinc finger)"/>
    <property type="match status" value="1"/>
</dbReference>
<keyword evidence="1" id="KW-0862">Zinc</keyword>
<dbReference type="AlphaFoldDB" id="A0A7S1MKC5"/>
<dbReference type="PROSITE" id="PS50089">
    <property type="entry name" value="ZF_RING_2"/>
    <property type="match status" value="1"/>
</dbReference>
<proteinExistence type="predicted"/>
<gene>
    <name evidence="4" type="ORF">ACAT0790_LOCUS23607</name>
</gene>
<keyword evidence="2" id="KW-0472">Membrane</keyword>
<keyword evidence="1" id="KW-0479">Metal-binding</keyword>
<dbReference type="EMBL" id="HBGE01039091">
    <property type="protein sequence ID" value="CAD9134080.1"/>
    <property type="molecule type" value="Transcribed_RNA"/>
</dbReference>
<dbReference type="Pfam" id="PF13639">
    <property type="entry name" value="zf-RING_2"/>
    <property type="match status" value="1"/>
</dbReference>
<protein>
    <recommendedName>
        <fullName evidence="3">RING-type domain-containing protein</fullName>
    </recommendedName>
</protein>
<evidence type="ECO:0000259" key="3">
    <source>
        <dbReference type="PROSITE" id="PS50089"/>
    </source>
</evidence>
<keyword evidence="2" id="KW-0812">Transmembrane</keyword>
<dbReference type="SMART" id="SM00184">
    <property type="entry name" value="RING"/>
    <property type="match status" value="1"/>
</dbReference>
<sequence>MRVALPIRRNGGTAATRIEEARVERAVDAGRSARLRLPGFPHFDLPVELLAGLLDSQPQHPLPPRPDQAHHAAHFTSGASGSLLSYGSPSRSGITLVSALFPAELAAAAVGGLVLGAGLVGVFGVAAVAVGLVRAFPRMTLGAVMAAAAIACQESEAQTAVAVPVPARAGPQPQSRLQVPPQGARFSAGECQVCLDPLVPGGRRTVMLLPCGHHCLHGECFEQLFYTHGDRRCPLCRVAVEATVSL</sequence>
<feature type="transmembrane region" description="Helical" evidence="2">
    <location>
        <begin position="105"/>
        <end position="133"/>
    </location>
</feature>
<dbReference type="InterPro" id="IPR013083">
    <property type="entry name" value="Znf_RING/FYVE/PHD"/>
</dbReference>
<dbReference type="InterPro" id="IPR001841">
    <property type="entry name" value="Znf_RING"/>
</dbReference>
<evidence type="ECO:0000256" key="1">
    <source>
        <dbReference type="PROSITE-ProRule" id="PRU00175"/>
    </source>
</evidence>
<dbReference type="GO" id="GO:0008270">
    <property type="term" value="F:zinc ion binding"/>
    <property type="evidence" value="ECO:0007669"/>
    <property type="project" value="UniProtKB-KW"/>
</dbReference>
<keyword evidence="1" id="KW-0863">Zinc-finger</keyword>
<evidence type="ECO:0000313" key="4">
    <source>
        <dbReference type="EMBL" id="CAD9134080.1"/>
    </source>
</evidence>
<name>A0A7S1MKC5_ALECA</name>